<evidence type="ECO:0000313" key="3">
    <source>
        <dbReference type="Proteomes" id="UP001168972"/>
    </source>
</evidence>
<dbReference type="Proteomes" id="UP001168972">
    <property type="component" value="Unassembled WGS sequence"/>
</dbReference>
<feature type="non-terminal residue" evidence="2">
    <location>
        <position position="98"/>
    </location>
</feature>
<keyword evidence="3" id="KW-1185">Reference proteome</keyword>
<comment type="caution">
    <text evidence="2">The sequence shown here is derived from an EMBL/GenBank/DDBJ whole genome shotgun (WGS) entry which is preliminary data.</text>
</comment>
<organism evidence="2 3">
    <name type="scientific">Microctonus hyperodae</name>
    <name type="common">Parasitoid wasp</name>
    <dbReference type="NCBI Taxonomy" id="165561"/>
    <lineage>
        <taxon>Eukaryota</taxon>
        <taxon>Metazoa</taxon>
        <taxon>Ecdysozoa</taxon>
        <taxon>Arthropoda</taxon>
        <taxon>Hexapoda</taxon>
        <taxon>Insecta</taxon>
        <taxon>Pterygota</taxon>
        <taxon>Neoptera</taxon>
        <taxon>Endopterygota</taxon>
        <taxon>Hymenoptera</taxon>
        <taxon>Apocrita</taxon>
        <taxon>Ichneumonoidea</taxon>
        <taxon>Braconidae</taxon>
        <taxon>Euphorinae</taxon>
        <taxon>Microctonus</taxon>
    </lineage>
</organism>
<protein>
    <submittedName>
        <fullName evidence="2">Uncharacterized protein</fullName>
    </submittedName>
</protein>
<evidence type="ECO:0000313" key="2">
    <source>
        <dbReference type="EMBL" id="KAK0174961.1"/>
    </source>
</evidence>
<accession>A0AA39FT01</accession>
<feature type="region of interest" description="Disordered" evidence="1">
    <location>
        <begin position="25"/>
        <end position="52"/>
    </location>
</feature>
<feature type="compositionally biased region" description="Polar residues" evidence="1">
    <location>
        <begin position="26"/>
        <end position="38"/>
    </location>
</feature>
<reference evidence="2" key="1">
    <citation type="journal article" date="2023" name="bioRxiv">
        <title>Scaffold-level genome assemblies of two parasitoid biocontrol wasps reveal the parthenogenesis mechanism and an associated novel virus.</title>
        <authorList>
            <person name="Inwood S."/>
            <person name="Skelly J."/>
            <person name="Guhlin J."/>
            <person name="Harrop T."/>
            <person name="Goldson S."/>
            <person name="Dearden P."/>
        </authorList>
    </citation>
    <scope>NUCLEOTIDE SEQUENCE</scope>
    <source>
        <strain evidence="2">Lincoln</strain>
        <tissue evidence="2">Whole body</tissue>
    </source>
</reference>
<dbReference type="AlphaFoldDB" id="A0AA39FT01"/>
<name>A0AA39FT01_MICHY</name>
<sequence length="98" mass="10663">MMLQTVPRVPVAGIKRRWGGRVAGLQESSPEVTSSGVLSSPPHYHPATPESTIRNDDLQLWDLDLHRGLQDRTNGSDHLPAASTILPINESISPTAME</sequence>
<proteinExistence type="predicted"/>
<gene>
    <name evidence="2" type="ORF">PV327_008748</name>
</gene>
<dbReference type="EMBL" id="JAQQBR010000005">
    <property type="protein sequence ID" value="KAK0174961.1"/>
    <property type="molecule type" value="Genomic_DNA"/>
</dbReference>
<evidence type="ECO:0000256" key="1">
    <source>
        <dbReference type="SAM" id="MobiDB-lite"/>
    </source>
</evidence>
<feature type="region of interest" description="Disordered" evidence="1">
    <location>
        <begin position="69"/>
        <end position="98"/>
    </location>
</feature>
<reference evidence="2" key="2">
    <citation type="submission" date="2023-03" db="EMBL/GenBank/DDBJ databases">
        <authorList>
            <person name="Inwood S.N."/>
            <person name="Skelly J.G."/>
            <person name="Guhlin J."/>
            <person name="Harrop T.W.R."/>
            <person name="Goldson S.G."/>
            <person name="Dearden P.K."/>
        </authorList>
    </citation>
    <scope>NUCLEOTIDE SEQUENCE</scope>
    <source>
        <strain evidence="2">Lincoln</strain>
        <tissue evidence="2">Whole body</tissue>
    </source>
</reference>